<organism evidence="1">
    <name type="scientific">Rhizophora mucronata</name>
    <name type="common">Asiatic mangrove</name>
    <dbReference type="NCBI Taxonomy" id="61149"/>
    <lineage>
        <taxon>Eukaryota</taxon>
        <taxon>Viridiplantae</taxon>
        <taxon>Streptophyta</taxon>
        <taxon>Embryophyta</taxon>
        <taxon>Tracheophyta</taxon>
        <taxon>Spermatophyta</taxon>
        <taxon>Magnoliopsida</taxon>
        <taxon>eudicotyledons</taxon>
        <taxon>Gunneridae</taxon>
        <taxon>Pentapetalae</taxon>
        <taxon>rosids</taxon>
        <taxon>fabids</taxon>
        <taxon>Malpighiales</taxon>
        <taxon>Rhizophoraceae</taxon>
        <taxon>Rhizophora</taxon>
    </lineage>
</organism>
<protein>
    <submittedName>
        <fullName evidence="1">Uncharacterized protein</fullName>
    </submittedName>
</protein>
<proteinExistence type="predicted"/>
<evidence type="ECO:0000313" key="1">
    <source>
        <dbReference type="EMBL" id="MBW89337.1"/>
    </source>
</evidence>
<accession>A0A2P2J7F3</accession>
<sequence length="37" mass="4051">MGGLDPKTAFAIVMTPGFWLLNPAKATALTFPMLNWK</sequence>
<name>A0A2P2J7F3_RHIMU</name>
<reference evidence="1" key="1">
    <citation type="submission" date="2018-02" db="EMBL/GenBank/DDBJ databases">
        <title>Rhizophora mucronata_Transcriptome.</title>
        <authorList>
            <person name="Meera S.P."/>
            <person name="Sreeshan A."/>
            <person name="Augustine A."/>
        </authorList>
    </citation>
    <scope>NUCLEOTIDE SEQUENCE</scope>
    <source>
        <tissue evidence="1">Leaf</tissue>
    </source>
</reference>
<dbReference type="AlphaFoldDB" id="A0A2P2J7F3"/>
<dbReference type="EMBL" id="GGEC01008854">
    <property type="protein sequence ID" value="MBW89337.1"/>
    <property type="molecule type" value="Transcribed_RNA"/>
</dbReference>